<evidence type="ECO:0000313" key="2">
    <source>
        <dbReference type="EMBL" id="KKM76311.1"/>
    </source>
</evidence>
<proteinExistence type="predicted"/>
<comment type="caution">
    <text evidence="2">The sequence shown here is derived from an EMBL/GenBank/DDBJ whole genome shotgun (WGS) entry which is preliminary data.</text>
</comment>
<accession>A0A0F9KNH1</accession>
<sequence length="649" mass="72529">MAYPRQLNLDKETELRLKTFLDEALQNHSAERGDHIQDLMDWQRDYWIKPGLGKRTFPFLGASNVVIPLTAIAVEAVHARTMTTLFAVEPFLSVKARAGINAKQLLGFDLTTVEQPLENYMQYELIEQMDFERAVNSFLLEQEKFGTGIGKGGYERVIRSAMRQVGEIEEELTVVVKDGPTVKAVPNANYIQPFNEDDPQLASFCGEYHSWTPLKVKLAGESGLFYADTFEKLKAWVLDGMVGSLDGRAREFRSQQQEFENKEPVIPKTIDFVEIWGSFNVDKSPDGKEKEIVIYYHPDSGIFMSIRYNWNSDLHRDYRLEPYMPVEHRWCGIGICKQNDQFQREVTTIHRQRLDNATLANMRMFKVSKLSGYGPGEPIFPGKMWFLDDMEHISDLQLSEVYPSSFSNEQATLLYSQQRTGVSDVTLGVPQTGTPGTATSDLARIQEGQKKFDFTFGNAKKLVSALSFDTLVNIAQFGTKNASWFDIAEGGDRVRLLLTQDPKLIRDGILLKMAAVGSQSNRVADRQNWERIAAILQSYYTALFQISQLTGDPKLISLITQKAMIASTEAMKQILESFDVRNVDRLIVNELVEQLDDGRTQLTAGQPGALSVGATGGGPEGNGTPQGLDSILEIMSQLSGGAAAPAGRG</sequence>
<gene>
    <name evidence="2" type="ORF">LCGC14_1381420</name>
</gene>
<dbReference type="AlphaFoldDB" id="A0A0F9KNH1"/>
<name>A0A0F9KNH1_9ZZZZ</name>
<feature type="region of interest" description="Disordered" evidence="1">
    <location>
        <begin position="603"/>
        <end position="628"/>
    </location>
</feature>
<reference evidence="2" key="1">
    <citation type="journal article" date="2015" name="Nature">
        <title>Complex archaea that bridge the gap between prokaryotes and eukaryotes.</title>
        <authorList>
            <person name="Spang A."/>
            <person name="Saw J.H."/>
            <person name="Jorgensen S.L."/>
            <person name="Zaremba-Niedzwiedzka K."/>
            <person name="Martijn J."/>
            <person name="Lind A.E."/>
            <person name="van Eijk R."/>
            <person name="Schleper C."/>
            <person name="Guy L."/>
            <person name="Ettema T.J."/>
        </authorList>
    </citation>
    <scope>NUCLEOTIDE SEQUENCE</scope>
</reference>
<dbReference type="Pfam" id="PF23899">
    <property type="entry name" value="SU10_portal"/>
    <property type="match status" value="1"/>
</dbReference>
<evidence type="ECO:0000256" key="1">
    <source>
        <dbReference type="SAM" id="MobiDB-lite"/>
    </source>
</evidence>
<organism evidence="2">
    <name type="scientific">marine sediment metagenome</name>
    <dbReference type="NCBI Taxonomy" id="412755"/>
    <lineage>
        <taxon>unclassified sequences</taxon>
        <taxon>metagenomes</taxon>
        <taxon>ecological metagenomes</taxon>
    </lineage>
</organism>
<dbReference type="EMBL" id="LAZR01008831">
    <property type="protein sequence ID" value="KKM76311.1"/>
    <property type="molecule type" value="Genomic_DNA"/>
</dbReference>
<dbReference type="InterPro" id="IPR056909">
    <property type="entry name" value="SU10_portal"/>
</dbReference>
<protein>
    <submittedName>
        <fullName evidence="2">Uncharacterized protein</fullName>
    </submittedName>
</protein>